<feature type="non-terminal residue" evidence="2">
    <location>
        <position position="196"/>
    </location>
</feature>
<accession>A0A9W9G1W4</accession>
<comment type="caution">
    <text evidence="2">The sequence shown here is derived from an EMBL/GenBank/DDBJ whole genome shotgun (WGS) entry which is preliminary data.</text>
</comment>
<organism evidence="2 3">
    <name type="scientific">Penicillium argentinense</name>
    <dbReference type="NCBI Taxonomy" id="1131581"/>
    <lineage>
        <taxon>Eukaryota</taxon>
        <taxon>Fungi</taxon>
        <taxon>Dikarya</taxon>
        <taxon>Ascomycota</taxon>
        <taxon>Pezizomycotina</taxon>
        <taxon>Eurotiomycetes</taxon>
        <taxon>Eurotiomycetidae</taxon>
        <taxon>Eurotiales</taxon>
        <taxon>Aspergillaceae</taxon>
        <taxon>Penicillium</taxon>
    </lineage>
</organism>
<dbReference type="PANTHER" id="PTHR42791:SF1">
    <property type="entry name" value="N-ACETYLTRANSFERASE DOMAIN-CONTAINING PROTEIN"/>
    <property type="match status" value="1"/>
</dbReference>
<dbReference type="Proteomes" id="UP001149074">
    <property type="component" value="Unassembled WGS sequence"/>
</dbReference>
<gene>
    <name evidence="2" type="ORF">N7532_001126</name>
</gene>
<dbReference type="Pfam" id="PF00583">
    <property type="entry name" value="Acetyltransf_1"/>
    <property type="match status" value="1"/>
</dbReference>
<dbReference type="InterPro" id="IPR052523">
    <property type="entry name" value="Trichothecene_AcTrans"/>
</dbReference>
<dbReference type="CDD" id="cd04301">
    <property type="entry name" value="NAT_SF"/>
    <property type="match status" value="1"/>
</dbReference>
<evidence type="ECO:0000259" key="1">
    <source>
        <dbReference type="PROSITE" id="PS51186"/>
    </source>
</evidence>
<dbReference type="RefSeq" id="XP_056478661.1">
    <property type="nucleotide sequence ID" value="XM_056613620.1"/>
</dbReference>
<dbReference type="InterPro" id="IPR000182">
    <property type="entry name" value="GNAT_dom"/>
</dbReference>
<protein>
    <recommendedName>
        <fullName evidence="1">N-acetyltransferase domain-containing protein</fullName>
    </recommendedName>
</protein>
<reference evidence="2" key="2">
    <citation type="journal article" date="2023" name="IMA Fungus">
        <title>Comparative genomic study of the Penicillium genus elucidates a diverse pangenome and 15 lateral gene transfer events.</title>
        <authorList>
            <person name="Petersen C."/>
            <person name="Sorensen T."/>
            <person name="Nielsen M.R."/>
            <person name="Sondergaard T.E."/>
            <person name="Sorensen J.L."/>
            <person name="Fitzpatrick D.A."/>
            <person name="Frisvad J.C."/>
            <person name="Nielsen K.L."/>
        </authorList>
    </citation>
    <scope>NUCLEOTIDE SEQUENCE</scope>
    <source>
        <strain evidence="2">IBT 30761</strain>
    </source>
</reference>
<feature type="domain" description="N-acetyltransferase" evidence="1">
    <location>
        <begin position="38"/>
        <end position="196"/>
    </location>
</feature>
<evidence type="ECO:0000313" key="3">
    <source>
        <dbReference type="Proteomes" id="UP001149074"/>
    </source>
</evidence>
<dbReference type="AlphaFoldDB" id="A0A9W9G1W4"/>
<dbReference type="Gene3D" id="3.40.630.30">
    <property type="match status" value="1"/>
</dbReference>
<dbReference type="OrthoDB" id="2832510at2759"/>
<dbReference type="GeneID" id="81352599"/>
<dbReference type="SUPFAM" id="SSF55729">
    <property type="entry name" value="Acyl-CoA N-acyltransferases (Nat)"/>
    <property type="match status" value="1"/>
</dbReference>
<name>A0A9W9G1W4_9EURO</name>
<dbReference type="InterPro" id="IPR016181">
    <property type="entry name" value="Acyl_CoA_acyltransferase"/>
</dbReference>
<dbReference type="PANTHER" id="PTHR42791">
    <property type="entry name" value="GNAT FAMILY ACETYLTRANSFERASE"/>
    <property type="match status" value="1"/>
</dbReference>
<sequence length="196" mass="22069">LRYPPPRDFEILPAQPTDLSALARVEAIAFENPNSGPKLVRILFGTDGEEAFQQRSRDFVDMHKSPINKFYKVVTKAEDGTDKVIGMAVWRFTPSLLADMVDECESRYMSGKVHACLKGIATLPEYRGRGVASALLLRGILDARARGFKTFWLESTPDAVSLYRRFGFCDVEVLKMDVTVDGKEQTIEFIAMKRTN</sequence>
<reference evidence="2" key="1">
    <citation type="submission" date="2022-11" db="EMBL/GenBank/DDBJ databases">
        <authorList>
            <person name="Petersen C."/>
        </authorList>
    </citation>
    <scope>NUCLEOTIDE SEQUENCE</scope>
    <source>
        <strain evidence="2">IBT 30761</strain>
    </source>
</reference>
<dbReference type="EMBL" id="JAPQKI010000002">
    <property type="protein sequence ID" value="KAJ5110591.1"/>
    <property type="molecule type" value="Genomic_DNA"/>
</dbReference>
<proteinExistence type="predicted"/>
<dbReference type="GO" id="GO:0016747">
    <property type="term" value="F:acyltransferase activity, transferring groups other than amino-acyl groups"/>
    <property type="evidence" value="ECO:0007669"/>
    <property type="project" value="InterPro"/>
</dbReference>
<evidence type="ECO:0000313" key="2">
    <source>
        <dbReference type="EMBL" id="KAJ5110591.1"/>
    </source>
</evidence>
<dbReference type="PROSITE" id="PS51186">
    <property type="entry name" value="GNAT"/>
    <property type="match status" value="1"/>
</dbReference>
<keyword evidence="3" id="KW-1185">Reference proteome</keyword>